<feature type="active site" description="Proton donor" evidence="8">
    <location>
        <position position="55"/>
    </location>
</feature>
<comment type="cofactor">
    <cofactor evidence="8">
        <name>Zn(2+)</name>
        <dbReference type="ChEBI" id="CHEBI:29105"/>
    </cofactor>
    <text evidence="8">Binds 1 zinc ion per subunit.</text>
</comment>
<proteinExistence type="inferred from homology"/>
<dbReference type="RefSeq" id="WP_065543409.1">
    <property type="nucleotide sequence ID" value="NZ_CP015405.2"/>
</dbReference>
<evidence type="ECO:0000256" key="5">
    <source>
        <dbReference type="ARBA" id="ARBA00022801"/>
    </source>
</evidence>
<feature type="domain" description="CMP/dCMP-type deaminase" evidence="9">
    <location>
        <begin position="2"/>
        <end position="114"/>
    </location>
</feature>
<dbReference type="HAMAP" id="MF_00972">
    <property type="entry name" value="tRNA_aden_deaminase"/>
    <property type="match status" value="1"/>
</dbReference>
<dbReference type="Proteomes" id="UP000092574">
    <property type="component" value="Chromosome"/>
</dbReference>
<organism evidence="10 11">
    <name type="scientific">Blautia pseudococcoides</name>
    <dbReference type="NCBI Taxonomy" id="1796616"/>
    <lineage>
        <taxon>Bacteria</taxon>
        <taxon>Bacillati</taxon>
        <taxon>Bacillota</taxon>
        <taxon>Clostridia</taxon>
        <taxon>Lachnospirales</taxon>
        <taxon>Lachnospiraceae</taxon>
        <taxon>Blautia</taxon>
    </lineage>
</organism>
<dbReference type="EMBL" id="CP015405">
    <property type="protein sequence ID" value="ANU77280.1"/>
    <property type="molecule type" value="Genomic_DNA"/>
</dbReference>
<dbReference type="STRING" id="1796616.A4V09_16910"/>
<dbReference type="AlphaFoldDB" id="A0A1C7IC75"/>
<evidence type="ECO:0000256" key="6">
    <source>
        <dbReference type="ARBA" id="ARBA00022833"/>
    </source>
</evidence>
<accession>A0A1C7IC75</accession>
<dbReference type="GO" id="GO:0002100">
    <property type="term" value="P:tRNA wobble adenosine to inosine editing"/>
    <property type="evidence" value="ECO:0007669"/>
    <property type="project" value="UniProtKB-UniRule"/>
</dbReference>
<keyword evidence="5 8" id="KW-0378">Hydrolase</keyword>
<evidence type="ECO:0000256" key="2">
    <source>
        <dbReference type="ARBA" id="ARBA00011738"/>
    </source>
</evidence>
<dbReference type="Pfam" id="PF00383">
    <property type="entry name" value="dCMP_cyt_deam_1"/>
    <property type="match status" value="1"/>
</dbReference>
<feature type="binding site" evidence="8">
    <location>
        <position position="86"/>
    </location>
    <ligand>
        <name>Zn(2+)</name>
        <dbReference type="ChEBI" id="CHEBI:29105"/>
        <note>catalytic</note>
    </ligand>
</feature>
<evidence type="ECO:0000256" key="7">
    <source>
        <dbReference type="ARBA" id="ARBA00048045"/>
    </source>
</evidence>
<comment type="catalytic activity">
    <reaction evidence="7 8">
        <text>adenosine(34) in tRNA + H2O + H(+) = inosine(34) in tRNA + NH4(+)</text>
        <dbReference type="Rhea" id="RHEA:43168"/>
        <dbReference type="Rhea" id="RHEA-COMP:10373"/>
        <dbReference type="Rhea" id="RHEA-COMP:10374"/>
        <dbReference type="ChEBI" id="CHEBI:15377"/>
        <dbReference type="ChEBI" id="CHEBI:15378"/>
        <dbReference type="ChEBI" id="CHEBI:28938"/>
        <dbReference type="ChEBI" id="CHEBI:74411"/>
        <dbReference type="ChEBI" id="CHEBI:82852"/>
        <dbReference type="EC" id="3.5.4.33"/>
    </reaction>
</comment>
<keyword evidence="3 8" id="KW-0819">tRNA processing</keyword>
<evidence type="ECO:0000256" key="1">
    <source>
        <dbReference type="ARBA" id="ARBA00010669"/>
    </source>
</evidence>
<feature type="binding site" evidence="8">
    <location>
        <position position="53"/>
    </location>
    <ligand>
        <name>Zn(2+)</name>
        <dbReference type="ChEBI" id="CHEBI:29105"/>
        <note>catalytic</note>
    </ligand>
</feature>
<dbReference type="CDD" id="cd01285">
    <property type="entry name" value="nucleoside_deaminase"/>
    <property type="match status" value="1"/>
</dbReference>
<reference evidence="10" key="1">
    <citation type="submission" date="2017-04" db="EMBL/GenBank/DDBJ databases">
        <title>Complete Genome Sequences of Twelve Strains of a Stable Defined Moderately Diverse Mouse Microbiota 2 (sDMDMm2).</title>
        <authorList>
            <person name="Uchimura Y."/>
            <person name="Wyss M."/>
            <person name="Brugiroux S."/>
            <person name="Limenitakis J.P."/>
            <person name="Stecher B."/>
            <person name="McCoy K.D."/>
            <person name="Macpherson A.J."/>
        </authorList>
    </citation>
    <scope>NUCLEOTIDE SEQUENCE</scope>
    <source>
        <strain evidence="10">YL58</strain>
    </source>
</reference>
<sequence>MDIQEKYMKEAIKQAKKAYALREVPIGCVIVYEGRIIARGYNRRNTDRNTTSHAEMNAIRKASKNLGDWRLEGCTLYVTLEPCQMCAGAIVQARIDKVVIGSMNPKAGCAGSVLNLLEMDGFNHKTEVERGVLEAECSAMLSGFFRELRKEKAKAKEKCHDKTGI</sequence>
<dbReference type="GO" id="GO:0052717">
    <property type="term" value="F:tRNA-specific adenosine-34 deaminase activity"/>
    <property type="evidence" value="ECO:0007669"/>
    <property type="project" value="UniProtKB-UniRule"/>
</dbReference>
<evidence type="ECO:0000313" key="10">
    <source>
        <dbReference type="EMBL" id="ANU77280.1"/>
    </source>
</evidence>
<dbReference type="KEGG" id="byl:A4V09_16910"/>
<keyword evidence="11" id="KW-1185">Reference proteome</keyword>
<evidence type="ECO:0000313" key="11">
    <source>
        <dbReference type="Proteomes" id="UP000092574"/>
    </source>
</evidence>
<feature type="binding site" evidence="8">
    <location>
        <position position="83"/>
    </location>
    <ligand>
        <name>Zn(2+)</name>
        <dbReference type="ChEBI" id="CHEBI:29105"/>
        <note>catalytic</note>
    </ligand>
</feature>
<dbReference type="FunFam" id="3.40.140.10:FF:000005">
    <property type="entry name" value="tRNA-specific adenosine deaminase"/>
    <property type="match status" value="1"/>
</dbReference>
<dbReference type="InterPro" id="IPR028883">
    <property type="entry name" value="tRNA_aden_deaminase"/>
</dbReference>
<dbReference type="PANTHER" id="PTHR11079:SF202">
    <property type="entry name" value="TRNA-SPECIFIC ADENOSINE DEAMINASE"/>
    <property type="match status" value="1"/>
</dbReference>
<dbReference type="InterPro" id="IPR002125">
    <property type="entry name" value="CMP_dCMP_dom"/>
</dbReference>
<keyword evidence="6 8" id="KW-0862">Zinc</keyword>
<dbReference type="SUPFAM" id="SSF53927">
    <property type="entry name" value="Cytidine deaminase-like"/>
    <property type="match status" value="1"/>
</dbReference>
<protein>
    <recommendedName>
        <fullName evidence="8">tRNA-specific adenosine deaminase</fullName>
        <ecNumber evidence="8">3.5.4.33</ecNumber>
    </recommendedName>
</protein>
<name>A0A1C7IC75_9FIRM</name>
<comment type="similarity">
    <text evidence="1">Belongs to the cytidine and deoxycytidylate deaminase family. ADAT2 subfamily.</text>
</comment>
<dbReference type="EC" id="3.5.4.33" evidence="8"/>
<dbReference type="NCBIfam" id="NF008113">
    <property type="entry name" value="PRK10860.1"/>
    <property type="match status" value="1"/>
</dbReference>
<dbReference type="PROSITE" id="PS51747">
    <property type="entry name" value="CYT_DCMP_DEAMINASES_2"/>
    <property type="match status" value="1"/>
</dbReference>
<gene>
    <name evidence="8" type="primary">tadA</name>
    <name evidence="10" type="ORF">A4V09_16910</name>
</gene>
<dbReference type="GO" id="GO:0008270">
    <property type="term" value="F:zinc ion binding"/>
    <property type="evidence" value="ECO:0007669"/>
    <property type="project" value="UniProtKB-UniRule"/>
</dbReference>
<evidence type="ECO:0000256" key="3">
    <source>
        <dbReference type="ARBA" id="ARBA00022694"/>
    </source>
</evidence>
<comment type="subunit">
    <text evidence="2 8">Homodimer.</text>
</comment>
<dbReference type="PROSITE" id="PS00903">
    <property type="entry name" value="CYT_DCMP_DEAMINASES_1"/>
    <property type="match status" value="1"/>
</dbReference>
<dbReference type="PANTHER" id="PTHR11079">
    <property type="entry name" value="CYTOSINE DEAMINASE FAMILY MEMBER"/>
    <property type="match status" value="1"/>
</dbReference>
<evidence type="ECO:0000259" key="9">
    <source>
        <dbReference type="PROSITE" id="PS51747"/>
    </source>
</evidence>
<dbReference type="Gene3D" id="3.40.140.10">
    <property type="entry name" value="Cytidine Deaminase, domain 2"/>
    <property type="match status" value="1"/>
</dbReference>
<comment type="function">
    <text evidence="8">Catalyzes the deamination of adenosine to inosine at the wobble position 34 of tRNA(Arg2).</text>
</comment>
<evidence type="ECO:0000256" key="4">
    <source>
        <dbReference type="ARBA" id="ARBA00022723"/>
    </source>
</evidence>
<dbReference type="OrthoDB" id="9802676at2"/>
<evidence type="ECO:0000256" key="8">
    <source>
        <dbReference type="HAMAP-Rule" id="MF_00972"/>
    </source>
</evidence>
<dbReference type="InterPro" id="IPR016193">
    <property type="entry name" value="Cytidine_deaminase-like"/>
</dbReference>
<dbReference type="InterPro" id="IPR016192">
    <property type="entry name" value="APOBEC/CMP_deaminase_Zn-bd"/>
</dbReference>
<keyword evidence="4 8" id="KW-0479">Metal-binding</keyword>